<protein>
    <submittedName>
        <fullName evidence="1">Uncharacterized protein</fullName>
    </submittedName>
</protein>
<accession>A0A6C0D2H7</accession>
<dbReference type="EMBL" id="MN739523">
    <property type="protein sequence ID" value="QHT10653.1"/>
    <property type="molecule type" value="Genomic_DNA"/>
</dbReference>
<reference evidence="1" key="1">
    <citation type="journal article" date="2020" name="Nature">
        <title>Giant virus diversity and host interactions through global metagenomics.</title>
        <authorList>
            <person name="Schulz F."/>
            <person name="Roux S."/>
            <person name="Paez-Espino D."/>
            <person name="Jungbluth S."/>
            <person name="Walsh D.A."/>
            <person name="Denef V.J."/>
            <person name="McMahon K.D."/>
            <person name="Konstantinidis K.T."/>
            <person name="Eloe-Fadrosh E.A."/>
            <person name="Kyrpides N.C."/>
            <person name="Woyke T."/>
        </authorList>
    </citation>
    <scope>NUCLEOTIDE SEQUENCE</scope>
    <source>
        <strain evidence="1">GVMAG-M-3300023174-107</strain>
    </source>
</reference>
<evidence type="ECO:0000313" key="1">
    <source>
        <dbReference type="EMBL" id="QHT10653.1"/>
    </source>
</evidence>
<sequence>MDYFKEYKRTGNLSFLENVLMDTENGYKTTKITRNFIMKCLKINGRAIDILYTYDPSILLDKELLKIAYTSTGPALMRSLVTCYRKSIRKILHKQMKYTIKKHGSMNP</sequence>
<organism evidence="1">
    <name type="scientific">viral metagenome</name>
    <dbReference type="NCBI Taxonomy" id="1070528"/>
    <lineage>
        <taxon>unclassified sequences</taxon>
        <taxon>metagenomes</taxon>
        <taxon>organismal metagenomes</taxon>
    </lineage>
</organism>
<proteinExistence type="predicted"/>
<name>A0A6C0D2H7_9ZZZZ</name>
<dbReference type="AlphaFoldDB" id="A0A6C0D2H7"/>